<proteinExistence type="predicted"/>
<evidence type="ECO:0000256" key="4">
    <source>
        <dbReference type="PROSITE-ProRule" id="PRU00027"/>
    </source>
</evidence>
<evidence type="ECO:0000313" key="9">
    <source>
        <dbReference type="Proteomes" id="UP000602510"/>
    </source>
</evidence>
<dbReference type="EMBL" id="WSZM01000078">
    <property type="protein sequence ID" value="KAF4044034.1"/>
    <property type="molecule type" value="Genomic_DNA"/>
</dbReference>
<dbReference type="AlphaFoldDB" id="A0A833T8H3"/>
<keyword evidence="2 4" id="KW-0863">Zinc-finger</keyword>
<evidence type="ECO:0000256" key="5">
    <source>
        <dbReference type="SAM" id="MobiDB-lite"/>
    </source>
</evidence>
<evidence type="ECO:0000313" key="8">
    <source>
        <dbReference type="EMBL" id="KAF4132770.1"/>
    </source>
</evidence>
<comment type="caution">
    <text evidence="7">The sequence shown here is derived from an EMBL/GenBank/DDBJ whole genome shotgun (WGS) entry which is preliminary data.</text>
</comment>
<feature type="domain" description="BED-type" evidence="6">
    <location>
        <begin position="130"/>
        <end position="184"/>
    </location>
</feature>
<dbReference type="Proteomes" id="UP000602510">
    <property type="component" value="Unassembled WGS sequence"/>
</dbReference>
<organism evidence="7 9">
    <name type="scientific">Phytophthora infestans</name>
    <name type="common">Potato late blight agent</name>
    <name type="synonym">Botrytis infestans</name>
    <dbReference type="NCBI Taxonomy" id="4787"/>
    <lineage>
        <taxon>Eukaryota</taxon>
        <taxon>Sar</taxon>
        <taxon>Stramenopiles</taxon>
        <taxon>Oomycota</taxon>
        <taxon>Peronosporomycetes</taxon>
        <taxon>Peronosporales</taxon>
        <taxon>Peronosporaceae</taxon>
        <taxon>Phytophthora</taxon>
    </lineage>
</organism>
<dbReference type="Proteomes" id="UP000704712">
    <property type="component" value="Unassembled WGS sequence"/>
</dbReference>
<reference evidence="7" key="1">
    <citation type="submission" date="2020-04" db="EMBL/GenBank/DDBJ databases">
        <title>Hybrid Assembly of Korean Phytophthora infestans isolates.</title>
        <authorList>
            <person name="Prokchorchik M."/>
            <person name="Lee Y."/>
            <person name="Seo J."/>
            <person name="Cho J.-H."/>
            <person name="Park Y.-E."/>
            <person name="Jang D.-C."/>
            <person name="Im J.-S."/>
            <person name="Choi J.-G."/>
            <person name="Park H.-J."/>
            <person name="Lee G.-B."/>
            <person name="Lee Y.-G."/>
            <person name="Hong S.-Y."/>
            <person name="Cho K."/>
            <person name="Sohn K.H."/>
        </authorList>
    </citation>
    <scope>NUCLEOTIDE SEQUENCE</scope>
    <source>
        <strain evidence="7">KR_1_A1</strain>
        <strain evidence="8">KR_2_A2</strain>
    </source>
</reference>
<accession>A0A833T8H3</accession>
<sequence>MTISGDVCAFFFEPVYDSNAPPPAPSAPPSPSAPKKRGRKKVVTLGGANRHRCKVCQNVYTQAVSTGYTNLLTHLRIKHPDWEEMFKVQQLQSAASMSSEEMAKKTSTQSPSATSSATSNAPKQKQTAGRKRGPVYEHFEEAPPAPGKKQKTMRCVYCHEDTPQLSARLKLHLSTKCPEVPEDVKAKYVGAVGLMSNRIEGVVHKSAAAGKAEPVSPSTKPATKLPSTQRASPLVAPKRNTVNLRVFEEKLTAAMIATSAPWSLLDDVNFREAMETLHPISENFPLTATRARNEVLDHLSQKYDRDCQDILATSNTITLSINNTDVGTDGTKNATYVAVDEWRRAFVVAQSSNPSASPYVAEVLSVLSTLPSSSSEAKIFLCTPTSGTYARARVELQRDASESYKPITLMGVCMTQQTVLLLHELLQCSMSLEEALDNAALIADALHALPSLRDRVLQGIYADNDNVDAANAFAQASAANWRSVAMSVKQATRLEMFFRVAVAQESKDSSSSVPLLRPLVDMSNSDMTWNTLRNAAQLLLPLNYIFALSELQPTTSGQLLALWIWLFGAATRSPLLDGNSHPLATSFMQRLECYVEEHFIACMVLDPRVHGAGLSVSGLRRARGVTVRVASVLIPNFNESNFIRSYNDYAKQQGDFGEPGVWNVANTSSPMEFWGDYEGDPVHNQLAIVAKTVCSYVPHTCSMEEMWTAHAQKTKTMNTKVSKEHEKCTKIRHGIALNLKATAKNVVSRFMPLFATENEPPVEEFLQLNAVIQGNDEPNPRLRNFTVRSVVESMQDGLEDDVAGSDVRSTALDASWFDISSAGLDKIRSSVENYFSAVMQE</sequence>
<dbReference type="PROSITE" id="PS50808">
    <property type="entry name" value="ZF_BED"/>
    <property type="match status" value="1"/>
</dbReference>
<feature type="region of interest" description="Disordered" evidence="5">
    <location>
        <begin position="210"/>
        <end position="233"/>
    </location>
</feature>
<evidence type="ECO:0000256" key="2">
    <source>
        <dbReference type="ARBA" id="ARBA00022771"/>
    </source>
</evidence>
<name>A0A833T8H3_PHYIN</name>
<feature type="region of interest" description="Disordered" evidence="5">
    <location>
        <begin position="19"/>
        <end position="41"/>
    </location>
</feature>
<feature type="region of interest" description="Disordered" evidence="5">
    <location>
        <begin position="97"/>
        <end position="149"/>
    </location>
</feature>
<protein>
    <recommendedName>
        <fullName evidence="6">BED-type domain-containing protein</fullName>
    </recommendedName>
</protein>
<gene>
    <name evidence="7" type="ORF">GN244_ATG03604</name>
    <name evidence="8" type="ORF">GN958_ATG18068</name>
</gene>
<feature type="compositionally biased region" description="Pro residues" evidence="5">
    <location>
        <begin position="20"/>
        <end position="32"/>
    </location>
</feature>
<evidence type="ECO:0000259" key="6">
    <source>
        <dbReference type="PROSITE" id="PS50808"/>
    </source>
</evidence>
<keyword evidence="1" id="KW-0479">Metal-binding</keyword>
<dbReference type="GO" id="GO:0008270">
    <property type="term" value="F:zinc ion binding"/>
    <property type="evidence" value="ECO:0007669"/>
    <property type="project" value="UniProtKB-KW"/>
</dbReference>
<feature type="compositionally biased region" description="Polar residues" evidence="5">
    <location>
        <begin position="216"/>
        <end position="231"/>
    </location>
</feature>
<evidence type="ECO:0000256" key="1">
    <source>
        <dbReference type="ARBA" id="ARBA00022723"/>
    </source>
</evidence>
<keyword evidence="3" id="KW-0862">Zinc</keyword>
<dbReference type="EMBL" id="JAACNO010002502">
    <property type="protein sequence ID" value="KAF4132770.1"/>
    <property type="molecule type" value="Genomic_DNA"/>
</dbReference>
<keyword evidence="9" id="KW-1185">Reference proteome</keyword>
<evidence type="ECO:0000313" key="7">
    <source>
        <dbReference type="EMBL" id="KAF4044034.1"/>
    </source>
</evidence>
<dbReference type="GO" id="GO:0003677">
    <property type="term" value="F:DNA binding"/>
    <property type="evidence" value="ECO:0007669"/>
    <property type="project" value="InterPro"/>
</dbReference>
<feature type="compositionally biased region" description="Low complexity" evidence="5">
    <location>
        <begin position="97"/>
        <end position="123"/>
    </location>
</feature>
<evidence type="ECO:0000256" key="3">
    <source>
        <dbReference type="ARBA" id="ARBA00022833"/>
    </source>
</evidence>
<dbReference type="InterPro" id="IPR003656">
    <property type="entry name" value="Znf_BED"/>
</dbReference>